<dbReference type="InterPro" id="IPR006076">
    <property type="entry name" value="FAD-dep_OxRdtase"/>
</dbReference>
<dbReference type="EC" id="1.5.3.24" evidence="11"/>
<evidence type="ECO:0000256" key="10">
    <source>
        <dbReference type="ARBA" id="ARBA00043973"/>
    </source>
</evidence>
<comment type="cofactor">
    <cofactor evidence="2">
        <name>FAD</name>
        <dbReference type="ChEBI" id="CHEBI:57692"/>
    </cofactor>
</comment>
<reference evidence="18 19" key="1">
    <citation type="submission" date="2019-06" db="EMBL/GenBank/DDBJ databases">
        <title>New taxonomy in bacterial strain CC-CFT640, isolated from vineyard.</title>
        <authorList>
            <person name="Lin S.-Y."/>
            <person name="Tsai C.-F."/>
            <person name="Young C.-C."/>
        </authorList>
    </citation>
    <scope>NUCLEOTIDE SEQUENCE [LARGE SCALE GENOMIC DNA]</scope>
    <source>
        <strain evidence="18 19">CC-CFT640</strain>
    </source>
</reference>
<evidence type="ECO:0000256" key="1">
    <source>
        <dbReference type="ARBA" id="ARBA00001917"/>
    </source>
</evidence>
<dbReference type="Proteomes" id="UP000321638">
    <property type="component" value="Unassembled WGS sequence"/>
</dbReference>
<evidence type="ECO:0000256" key="7">
    <source>
        <dbReference type="ARBA" id="ARBA00022741"/>
    </source>
</evidence>
<dbReference type="OrthoDB" id="9815989at2"/>
<keyword evidence="19" id="KW-1185">Reference proteome</keyword>
<keyword evidence="7" id="KW-0547">Nucleotide-binding</keyword>
<sequence>MARGYSLAALLRHALSGHRDWPAAWRMPEPKASYDVIIIGGGGHGLATAYYLAKNHGITNVAVLEKGWIGGGNTARNTTIIRSNYQQDGNARFYEHSVKLWEGLSRDLNFNVMFSQRGMINLFHTTAERDSWVRRYNSMRLNGIDAAVLGTAEIAALVPDLDLSPHGRHPVLGGVIQRRAGVARHDAVAWGFGRAADQRGVDIIQNCAVTGIVREGGRVVGVETTRGRILARKVASCVAGNSSRIGEMAGLRLPIESHLLQAMVSEPVKPFLNVVLSSGAHRVYVSQTDKGEVLIGGRLDGYNSYSQRGSLPVIEEIAAGAAALLPRLKRLRLMRSWAGLVDMTMDGSAIISKTPVEGFYLNGGWCYGGFKATPASGWCFAHLIANDAPHPLAERHRLDRFTTGHTINERGAGPAPHLH</sequence>
<name>A0A5C8PUI7_9HYPH</name>
<evidence type="ECO:0000256" key="4">
    <source>
        <dbReference type="ARBA" id="ARBA00022490"/>
    </source>
</evidence>
<accession>A0A5C8PUI7</accession>
<evidence type="ECO:0000256" key="16">
    <source>
        <dbReference type="ARBA" id="ARBA00048917"/>
    </source>
</evidence>
<evidence type="ECO:0000256" key="13">
    <source>
        <dbReference type="ARBA" id="ARBA00044216"/>
    </source>
</evidence>
<keyword evidence="6" id="KW-0288">FMN</keyword>
<comment type="catalytic activity">
    <reaction evidence="16">
        <text>sarcosine + (6S)-5,6,7,8-tetrahydrofolate + O2 = (6R)-5,10-methylene-5,6,7,8-tetrahydrofolate + glycine + H2O2</text>
        <dbReference type="Rhea" id="RHEA:70455"/>
        <dbReference type="ChEBI" id="CHEBI:15379"/>
        <dbReference type="ChEBI" id="CHEBI:15636"/>
        <dbReference type="ChEBI" id="CHEBI:16240"/>
        <dbReference type="ChEBI" id="CHEBI:57305"/>
        <dbReference type="ChEBI" id="CHEBI:57433"/>
        <dbReference type="ChEBI" id="CHEBI:57453"/>
        <dbReference type="EC" id="1.5.3.24"/>
    </reaction>
</comment>
<evidence type="ECO:0000256" key="8">
    <source>
        <dbReference type="ARBA" id="ARBA00022827"/>
    </source>
</evidence>
<dbReference type="PROSITE" id="PS50206">
    <property type="entry name" value="RHODANESE_3"/>
    <property type="match status" value="1"/>
</dbReference>
<keyword evidence="9" id="KW-0560">Oxidoreductase</keyword>
<evidence type="ECO:0000313" key="18">
    <source>
        <dbReference type="EMBL" id="TXL81569.1"/>
    </source>
</evidence>
<evidence type="ECO:0000259" key="17">
    <source>
        <dbReference type="PROSITE" id="PS50206"/>
    </source>
</evidence>
<keyword evidence="8" id="KW-0274">FAD</keyword>
<evidence type="ECO:0000256" key="9">
    <source>
        <dbReference type="ARBA" id="ARBA00023002"/>
    </source>
</evidence>
<dbReference type="Gene3D" id="3.30.9.10">
    <property type="entry name" value="D-Amino Acid Oxidase, subunit A, domain 2"/>
    <property type="match status" value="1"/>
</dbReference>
<dbReference type="InterPro" id="IPR006278">
    <property type="entry name" value="SoxB"/>
</dbReference>
<dbReference type="GO" id="GO:0005737">
    <property type="term" value="C:cytoplasm"/>
    <property type="evidence" value="ECO:0007669"/>
    <property type="project" value="UniProtKB-SubCell"/>
</dbReference>
<dbReference type="GO" id="GO:0046653">
    <property type="term" value="P:tetrahydrofolate metabolic process"/>
    <property type="evidence" value="ECO:0007669"/>
    <property type="project" value="InterPro"/>
</dbReference>
<dbReference type="SUPFAM" id="SSF54373">
    <property type="entry name" value="FAD-linked reductases, C-terminal domain"/>
    <property type="match status" value="1"/>
</dbReference>
<keyword evidence="4" id="KW-0963">Cytoplasm</keyword>
<evidence type="ECO:0000256" key="12">
    <source>
        <dbReference type="ARBA" id="ARBA00044150"/>
    </source>
</evidence>
<comment type="catalytic activity">
    <reaction evidence="15">
        <text>sarcosine + O2 + H2O = formaldehyde + glycine + H2O2</text>
        <dbReference type="Rhea" id="RHEA:13313"/>
        <dbReference type="ChEBI" id="CHEBI:15377"/>
        <dbReference type="ChEBI" id="CHEBI:15379"/>
        <dbReference type="ChEBI" id="CHEBI:16240"/>
        <dbReference type="ChEBI" id="CHEBI:16842"/>
        <dbReference type="ChEBI" id="CHEBI:57305"/>
        <dbReference type="ChEBI" id="CHEBI:57433"/>
    </reaction>
</comment>
<evidence type="ECO:0000256" key="11">
    <source>
        <dbReference type="ARBA" id="ARBA00044044"/>
    </source>
</evidence>
<dbReference type="GO" id="GO:0008115">
    <property type="term" value="F:sarcosine oxidase activity"/>
    <property type="evidence" value="ECO:0007669"/>
    <property type="project" value="InterPro"/>
</dbReference>
<organism evidence="18 19">
    <name type="scientific">Vineibacter terrae</name>
    <dbReference type="NCBI Taxonomy" id="2586908"/>
    <lineage>
        <taxon>Bacteria</taxon>
        <taxon>Pseudomonadati</taxon>
        <taxon>Pseudomonadota</taxon>
        <taxon>Alphaproteobacteria</taxon>
        <taxon>Hyphomicrobiales</taxon>
        <taxon>Vineibacter</taxon>
    </lineage>
</organism>
<proteinExistence type="inferred from homology"/>
<comment type="cofactor">
    <cofactor evidence="1">
        <name>FMN</name>
        <dbReference type="ChEBI" id="CHEBI:58210"/>
    </cofactor>
</comment>
<dbReference type="Gene3D" id="3.50.50.60">
    <property type="entry name" value="FAD/NAD(P)-binding domain"/>
    <property type="match status" value="1"/>
</dbReference>
<dbReference type="PANTHER" id="PTHR13847:SF287">
    <property type="entry name" value="FAD-DEPENDENT OXIDOREDUCTASE DOMAIN-CONTAINING PROTEIN 1"/>
    <property type="match status" value="1"/>
</dbReference>
<feature type="domain" description="Rhodanese" evidence="17">
    <location>
        <begin position="36"/>
        <end position="80"/>
    </location>
</feature>
<evidence type="ECO:0000256" key="3">
    <source>
        <dbReference type="ARBA" id="ARBA00004496"/>
    </source>
</evidence>
<dbReference type="PANTHER" id="PTHR13847">
    <property type="entry name" value="SARCOSINE DEHYDROGENASE-RELATED"/>
    <property type="match status" value="1"/>
</dbReference>
<evidence type="ECO:0000256" key="2">
    <source>
        <dbReference type="ARBA" id="ARBA00001974"/>
    </source>
</evidence>
<evidence type="ECO:0000256" key="6">
    <source>
        <dbReference type="ARBA" id="ARBA00022643"/>
    </source>
</evidence>
<dbReference type="GO" id="GO:0000166">
    <property type="term" value="F:nucleotide binding"/>
    <property type="evidence" value="ECO:0007669"/>
    <property type="project" value="UniProtKB-KW"/>
</dbReference>
<comment type="similarity">
    <text evidence="10">Belongs to the SoxB family.</text>
</comment>
<dbReference type="InterPro" id="IPR036188">
    <property type="entry name" value="FAD/NAD-bd_sf"/>
</dbReference>
<evidence type="ECO:0000256" key="5">
    <source>
        <dbReference type="ARBA" id="ARBA00022630"/>
    </source>
</evidence>
<dbReference type="InterPro" id="IPR001763">
    <property type="entry name" value="Rhodanese-like_dom"/>
</dbReference>
<comment type="caution">
    <text evidence="18">The sequence shown here is derived from an EMBL/GenBank/DDBJ whole genome shotgun (WGS) entry which is preliminary data.</text>
</comment>
<dbReference type="AlphaFoldDB" id="A0A5C8PUI7"/>
<keyword evidence="5" id="KW-0285">Flavoprotein</keyword>
<evidence type="ECO:0000313" key="19">
    <source>
        <dbReference type="Proteomes" id="UP000321638"/>
    </source>
</evidence>
<dbReference type="SUPFAM" id="SSF51905">
    <property type="entry name" value="FAD/NAD(P)-binding domain"/>
    <property type="match status" value="1"/>
</dbReference>
<protein>
    <recommendedName>
        <fullName evidence="12">Sarcosine oxidase subunit beta</fullName>
        <ecNumber evidence="11">1.5.3.24</ecNumber>
    </recommendedName>
    <alternativeName>
        <fullName evidence="13">Sarcosine oxidase (5,10-methylenetetrahydrofolate-forming) subunit beta</fullName>
    </alternativeName>
    <alternativeName>
        <fullName evidence="14">Tetrameric sarcosine oxidase subunit beta</fullName>
    </alternativeName>
</protein>
<dbReference type="Pfam" id="PF01266">
    <property type="entry name" value="DAO"/>
    <property type="match status" value="1"/>
</dbReference>
<evidence type="ECO:0000256" key="14">
    <source>
        <dbReference type="ARBA" id="ARBA00044295"/>
    </source>
</evidence>
<dbReference type="NCBIfam" id="TIGR01373">
    <property type="entry name" value="soxB"/>
    <property type="match status" value="1"/>
</dbReference>
<evidence type="ECO:0000256" key="15">
    <source>
        <dbReference type="ARBA" id="ARBA00047316"/>
    </source>
</evidence>
<comment type="subcellular location">
    <subcellularLocation>
        <location evidence="3">Cytoplasm</location>
    </subcellularLocation>
</comment>
<dbReference type="EMBL" id="VDUZ01000003">
    <property type="protein sequence ID" value="TXL81569.1"/>
    <property type="molecule type" value="Genomic_DNA"/>
</dbReference>
<dbReference type="RefSeq" id="WP_147845479.1">
    <property type="nucleotide sequence ID" value="NZ_VDUZ01000003.1"/>
</dbReference>
<gene>
    <name evidence="18" type="ORF">FHP25_03310</name>
</gene>